<feature type="compositionally biased region" description="Polar residues" evidence="3">
    <location>
        <begin position="121"/>
        <end position="139"/>
    </location>
</feature>
<dbReference type="PROSITE" id="PS51155">
    <property type="entry name" value="CHIT_BIND_RR_2"/>
    <property type="match status" value="1"/>
</dbReference>
<keyword evidence="4" id="KW-0732">Signal</keyword>
<dbReference type="EMBL" id="VCGU01000008">
    <property type="protein sequence ID" value="TRY71525.1"/>
    <property type="molecule type" value="Genomic_DNA"/>
</dbReference>
<evidence type="ECO:0000256" key="3">
    <source>
        <dbReference type="SAM" id="MobiDB-lite"/>
    </source>
</evidence>
<comment type="caution">
    <text evidence="5">The sequence shown here is derived from an EMBL/GenBank/DDBJ whole genome shotgun (WGS) entry which is preliminary data.</text>
</comment>
<dbReference type="GO" id="GO:0031012">
    <property type="term" value="C:extracellular matrix"/>
    <property type="evidence" value="ECO:0007669"/>
    <property type="project" value="TreeGrafter"/>
</dbReference>
<proteinExistence type="predicted"/>
<keyword evidence="1 2" id="KW-0193">Cuticle</keyword>
<evidence type="ECO:0000313" key="5">
    <source>
        <dbReference type="EMBL" id="TRY71525.1"/>
    </source>
</evidence>
<evidence type="ECO:0000256" key="1">
    <source>
        <dbReference type="ARBA" id="ARBA00022460"/>
    </source>
</evidence>
<feature type="compositionally biased region" description="Low complexity" evidence="3">
    <location>
        <begin position="171"/>
        <end position="194"/>
    </location>
</feature>
<keyword evidence="6" id="KW-1185">Reference proteome</keyword>
<dbReference type="GO" id="GO:0042302">
    <property type="term" value="F:structural constituent of cuticle"/>
    <property type="evidence" value="ECO:0007669"/>
    <property type="project" value="UniProtKB-UniRule"/>
</dbReference>
<dbReference type="Proteomes" id="UP000318571">
    <property type="component" value="Chromosome 7"/>
</dbReference>
<evidence type="ECO:0000313" key="6">
    <source>
        <dbReference type="Proteomes" id="UP000318571"/>
    </source>
</evidence>
<evidence type="ECO:0000256" key="4">
    <source>
        <dbReference type="SAM" id="SignalP"/>
    </source>
</evidence>
<feature type="region of interest" description="Disordered" evidence="3">
    <location>
        <begin position="112"/>
        <end position="194"/>
    </location>
</feature>
<sequence length="194" mass="20959">MNKFIVAAFAMMASSASISSADQSSPHQPQKYRPDPSTSYSPHSRGGYEDVPSPYAYQYGVVDEHTGTSFDKTEQQDASGNLQGSYRVNLPDGRVQVVSYTATHEGGYVADVKYEGEPQYPDSNSNSPSGGFTASQYSPTKHHTFTSKPHSHHNSQSQRHNSQPQHHHSQPHPGSSSSSSGSFDSPLPFGPSGI</sequence>
<feature type="region of interest" description="Disordered" evidence="3">
    <location>
        <begin position="17"/>
        <end position="91"/>
    </location>
</feature>
<feature type="compositionally biased region" description="Basic and acidic residues" evidence="3">
    <location>
        <begin position="62"/>
        <end position="75"/>
    </location>
</feature>
<feature type="compositionally biased region" description="Low complexity" evidence="3">
    <location>
        <begin position="154"/>
        <end position="164"/>
    </location>
</feature>
<dbReference type="OMA" id="CCIRELA"/>
<dbReference type="PANTHER" id="PTHR12236:SF79">
    <property type="entry name" value="CUTICULAR PROTEIN 50CB-RELATED"/>
    <property type="match status" value="1"/>
</dbReference>
<feature type="signal peptide" evidence="4">
    <location>
        <begin position="1"/>
        <end position="21"/>
    </location>
</feature>
<feature type="compositionally biased region" description="Basic residues" evidence="3">
    <location>
        <begin position="140"/>
        <end position="153"/>
    </location>
</feature>
<dbReference type="AlphaFoldDB" id="A0A553P1G5"/>
<feature type="chain" id="PRO_5022027069" evidence="4">
    <location>
        <begin position="22"/>
        <end position="194"/>
    </location>
</feature>
<organism evidence="5 6">
    <name type="scientific">Tigriopus californicus</name>
    <name type="common">Marine copepod</name>
    <dbReference type="NCBI Taxonomy" id="6832"/>
    <lineage>
        <taxon>Eukaryota</taxon>
        <taxon>Metazoa</taxon>
        <taxon>Ecdysozoa</taxon>
        <taxon>Arthropoda</taxon>
        <taxon>Crustacea</taxon>
        <taxon>Multicrustacea</taxon>
        <taxon>Hexanauplia</taxon>
        <taxon>Copepoda</taxon>
        <taxon>Harpacticoida</taxon>
        <taxon>Harpacticidae</taxon>
        <taxon>Tigriopus</taxon>
    </lineage>
</organism>
<reference evidence="5 6" key="1">
    <citation type="journal article" date="2018" name="Nat. Ecol. Evol.">
        <title>Genomic signatures of mitonuclear coevolution across populations of Tigriopus californicus.</title>
        <authorList>
            <person name="Barreto F.S."/>
            <person name="Watson E.T."/>
            <person name="Lima T.G."/>
            <person name="Willett C.S."/>
            <person name="Edmands S."/>
            <person name="Li W."/>
            <person name="Burton R.S."/>
        </authorList>
    </citation>
    <scope>NUCLEOTIDE SEQUENCE [LARGE SCALE GENOMIC DNA]</scope>
    <source>
        <strain evidence="5 6">San Diego</strain>
    </source>
</reference>
<accession>A0A553P1G5</accession>
<feature type="compositionally biased region" description="Polar residues" evidence="3">
    <location>
        <begin position="76"/>
        <end position="86"/>
    </location>
</feature>
<dbReference type="InterPro" id="IPR000618">
    <property type="entry name" value="Insect_cuticle"/>
</dbReference>
<dbReference type="GO" id="GO:0005615">
    <property type="term" value="C:extracellular space"/>
    <property type="evidence" value="ECO:0007669"/>
    <property type="project" value="TreeGrafter"/>
</dbReference>
<evidence type="ECO:0000256" key="2">
    <source>
        <dbReference type="PROSITE-ProRule" id="PRU00497"/>
    </source>
</evidence>
<protein>
    <submittedName>
        <fullName evidence="5">Uncharacterized protein</fullName>
    </submittedName>
</protein>
<gene>
    <name evidence="5" type="ORF">TCAL_11945</name>
</gene>
<dbReference type="Pfam" id="PF00379">
    <property type="entry name" value="Chitin_bind_4"/>
    <property type="match status" value="1"/>
</dbReference>
<name>A0A553P1G5_TIGCA</name>
<dbReference type="OrthoDB" id="6595597at2759"/>
<dbReference type="PANTHER" id="PTHR12236">
    <property type="entry name" value="STRUCTURAL CONTITUENT OF CUTICLE"/>
    <property type="match status" value="1"/>
</dbReference>
<dbReference type="InterPro" id="IPR051217">
    <property type="entry name" value="Insect_Cuticle_Struc_Prot"/>
</dbReference>